<dbReference type="STRING" id="64702.SAMN05443377_10511"/>
<organism evidence="1 2">
    <name type="scientific">Propionibacterium cyclohexanicum</name>
    <dbReference type="NCBI Taxonomy" id="64702"/>
    <lineage>
        <taxon>Bacteria</taxon>
        <taxon>Bacillati</taxon>
        <taxon>Actinomycetota</taxon>
        <taxon>Actinomycetes</taxon>
        <taxon>Propionibacteriales</taxon>
        <taxon>Propionibacteriaceae</taxon>
        <taxon>Propionibacterium</taxon>
    </lineage>
</organism>
<dbReference type="InterPro" id="IPR047681">
    <property type="entry name" value="PPA1309-like"/>
</dbReference>
<protein>
    <submittedName>
        <fullName evidence="1">Uncharacterized protein</fullName>
    </submittedName>
</protein>
<proteinExistence type="predicted"/>
<sequence length="183" mass="19308">MSSAPHQPVPEHLEPLTAALVEIEHHVAHGGWDQPARLFALVPTAELLAAEPSLAGQLRESSPDELSSVEQEDFHPGADLLTALAGIGWGAGVHGVALCTERSFLPASAEPELPEDPELAAEYVARHPQREDIRVVVGVLRDGSGYGVARLASSPQELLAGNDLVPALRRALARTFTAGEGQS</sequence>
<accession>A0A1H9QY57</accession>
<dbReference type="RefSeq" id="WP_091968093.1">
    <property type="nucleotide sequence ID" value="NZ_FOGZ01000005.1"/>
</dbReference>
<keyword evidence="2" id="KW-1185">Reference proteome</keyword>
<evidence type="ECO:0000313" key="2">
    <source>
        <dbReference type="Proteomes" id="UP000198815"/>
    </source>
</evidence>
<dbReference type="Proteomes" id="UP000198815">
    <property type="component" value="Unassembled WGS sequence"/>
</dbReference>
<dbReference type="EMBL" id="FOGZ01000005">
    <property type="protein sequence ID" value="SER65370.1"/>
    <property type="molecule type" value="Genomic_DNA"/>
</dbReference>
<evidence type="ECO:0000313" key="1">
    <source>
        <dbReference type="EMBL" id="SER65370.1"/>
    </source>
</evidence>
<name>A0A1H9QY57_9ACTN</name>
<gene>
    <name evidence="1" type="ORF">SAMN05443377_10511</name>
</gene>
<reference evidence="1 2" key="1">
    <citation type="submission" date="2016-10" db="EMBL/GenBank/DDBJ databases">
        <authorList>
            <person name="de Groot N.N."/>
        </authorList>
    </citation>
    <scope>NUCLEOTIDE SEQUENCE [LARGE SCALE GENOMIC DNA]</scope>
    <source>
        <strain evidence="1 2">DSM 16859</strain>
    </source>
</reference>
<dbReference type="NCBIfam" id="NF040618">
    <property type="entry name" value="PPA1309_fam"/>
    <property type="match status" value="1"/>
</dbReference>
<dbReference type="OrthoDB" id="3266223at2"/>
<dbReference type="AlphaFoldDB" id="A0A1H9QY57"/>